<dbReference type="RefSeq" id="WP_134566019.1">
    <property type="nucleotide sequence ID" value="NZ_SOFP01000028.1"/>
</dbReference>
<gene>
    <name evidence="2" type="ORF">E3O19_05645</name>
</gene>
<dbReference type="Proteomes" id="UP000298412">
    <property type="component" value="Unassembled WGS sequence"/>
</dbReference>
<name>A0A4R8WX48_9MICO</name>
<evidence type="ECO:0000313" key="3">
    <source>
        <dbReference type="Proteomes" id="UP000298412"/>
    </source>
</evidence>
<sequence length="96" mass="10985">MTMDPDGLWPRRADAANDGLDEDRDLDDVALTLNEDLPIDPDADERTVDADGRSVDFDFDDDDDRDDDDRDDDDRDDDDRDADDRDADRDADEYLS</sequence>
<accession>A0A4R8WX48</accession>
<proteinExistence type="predicted"/>
<feature type="compositionally biased region" description="Acidic residues" evidence="1">
    <location>
        <begin position="57"/>
        <end position="81"/>
    </location>
</feature>
<evidence type="ECO:0000256" key="1">
    <source>
        <dbReference type="SAM" id="MobiDB-lite"/>
    </source>
</evidence>
<comment type="caution">
    <text evidence="2">The sequence shown here is derived from an EMBL/GenBank/DDBJ whole genome shotgun (WGS) entry which is preliminary data.</text>
</comment>
<dbReference type="EMBL" id="SOFP01000028">
    <property type="protein sequence ID" value="TFC17806.1"/>
    <property type="molecule type" value="Genomic_DNA"/>
</dbReference>
<protein>
    <submittedName>
        <fullName evidence="2">Uncharacterized protein</fullName>
    </submittedName>
</protein>
<feature type="compositionally biased region" description="Acidic residues" evidence="1">
    <location>
        <begin position="19"/>
        <end position="28"/>
    </location>
</feature>
<feature type="compositionally biased region" description="Basic and acidic residues" evidence="1">
    <location>
        <begin position="44"/>
        <end position="56"/>
    </location>
</feature>
<evidence type="ECO:0000313" key="2">
    <source>
        <dbReference type="EMBL" id="TFC17806.1"/>
    </source>
</evidence>
<feature type="region of interest" description="Disordered" evidence="1">
    <location>
        <begin position="1"/>
        <end position="96"/>
    </location>
</feature>
<organism evidence="2 3">
    <name type="scientific">Cryobacterium algoritolerans</name>
    <dbReference type="NCBI Taxonomy" id="1259184"/>
    <lineage>
        <taxon>Bacteria</taxon>
        <taxon>Bacillati</taxon>
        <taxon>Actinomycetota</taxon>
        <taxon>Actinomycetes</taxon>
        <taxon>Micrococcales</taxon>
        <taxon>Microbacteriaceae</taxon>
        <taxon>Cryobacterium</taxon>
    </lineage>
</organism>
<dbReference type="AlphaFoldDB" id="A0A4R8WX48"/>
<keyword evidence="3" id="KW-1185">Reference proteome</keyword>
<reference evidence="2 3" key="1">
    <citation type="submission" date="2019-03" db="EMBL/GenBank/DDBJ databases">
        <title>Genomics of glacier-inhabiting Cryobacterium strains.</title>
        <authorList>
            <person name="Liu Q."/>
            <person name="Xin Y.-H."/>
        </authorList>
    </citation>
    <scope>NUCLEOTIDE SEQUENCE [LARGE SCALE GENOMIC DNA]</scope>
    <source>
        <strain evidence="2 3">MDT1-3</strain>
    </source>
</reference>